<sequence>METHLNFLSPLEGGRSARNPCDERETQSTKKLRLLRKNLCPIPFISIKTLDHSKHKTQFKTLRLWDFAHLQFNQCIRSDLLGSLIANYNSIACCSYINNLRINLDLTFIDPTLKLPVKKGAPAIELLDFNRGHLSEGLVAVISKFMSNYMLLHEDTWMIPEKILPSEWLVKEGQPQKVDWVGLIWFIMEKELLQYPNSGSCYYALQLQCLMKWMAFSLTDPSSAKANTHKNIPPNDLSMFGNACKEKMDEEDAVPEVTHNNHHMKMKGPEA</sequence>
<evidence type="ECO:0000313" key="2">
    <source>
        <dbReference type="Proteomes" id="UP001234297"/>
    </source>
</evidence>
<protein>
    <submittedName>
        <fullName evidence="1">Uncharacterized protein</fullName>
    </submittedName>
</protein>
<comment type="caution">
    <text evidence="1">The sequence shown here is derived from an EMBL/GenBank/DDBJ whole genome shotgun (WGS) entry which is preliminary data.</text>
</comment>
<accession>A0ACC2MUK4</accession>
<gene>
    <name evidence="1" type="ORF">MRB53_002474</name>
</gene>
<evidence type="ECO:0000313" key="1">
    <source>
        <dbReference type="EMBL" id="KAJ8649451.1"/>
    </source>
</evidence>
<dbReference type="EMBL" id="CM056809">
    <property type="protein sequence ID" value="KAJ8649451.1"/>
    <property type="molecule type" value="Genomic_DNA"/>
</dbReference>
<proteinExistence type="predicted"/>
<reference evidence="1 2" key="1">
    <citation type="journal article" date="2022" name="Hortic Res">
        <title>A haplotype resolved chromosomal level avocado genome allows analysis of novel avocado genes.</title>
        <authorList>
            <person name="Nath O."/>
            <person name="Fletcher S.J."/>
            <person name="Hayward A."/>
            <person name="Shaw L.M."/>
            <person name="Masouleh A.K."/>
            <person name="Furtado A."/>
            <person name="Henry R.J."/>
            <person name="Mitter N."/>
        </authorList>
    </citation>
    <scope>NUCLEOTIDE SEQUENCE [LARGE SCALE GENOMIC DNA]</scope>
    <source>
        <strain evidence="2">cv. Hass</strain>
    </source>
</reference>
<name>A0ACC2MUK4_PERAE</name>
<organism evidence="1 2">
    <name type="scientific">Persea americana</name>
    <name type="common">Avocado</name>
    <dbReference type="NCBI Taxonomy" id="3435"/>
    <lineage>
        <taxon>Eukaryota</taxon>
        <taxon>Viridiplantae</taxon>
        <taxon>Streptophyta</taxon>
        <taxon>Embryophyta</taxon>
        <taxon>Tracheophyta</taxon>
        <taxon>Spermatophyta</taxon>
        <taxon>Magnoliopsida</taxon>
        <taxon>Magnoliidae</taxon>
        <taxon>Laurales</taxon>
        <taxon>Lauraceae</taxon>
        <taxon>Persea</taxon>
    </lineage>
</organism>
<keyword evidence="2" id="KW-1185">Reference proteome</keyword>
<dbReference type="Proteomes" id="UP001234297">
    <property type="component" value="Chromosome 1"/>
</dbReference>